<evidence type="ECO:0000256" key="1">
    <source>
        <dbReference type="SAM" id="MobiDB-lite"/>
    </source>
</evidence>
<dbReference type="AlphaFoldDB" id="A0AAV8QZG9"/>
<keyword evidence="3" id="KW-1185">Reference proteome</keyword>
<dbReference type="PANTHER" id="PTHR46686">
    <property type="entry name" value="GLYCOSYLTRANSFERASE"/>
    <property type="match status" value="1"/>
</dbReference>
<dbReference type="EMBL" id="JAQQAF010000005">
    <property type="protein sequence ID" value="KAJ8485938.1"/>
    <property type="molecule type" value="Genomic_DNA"/>
</dbReference>
<feature type="region of interest" description="Disordered" evidence="1">
    <location>
        <begin position="255"/>
        <end position="276"/>
    </location>
</feature>
<sequence length="276" mass="29962">MHAARRLPDLSSGRVHVILNGVDEDKFAPDVRLGAAFRKEIGLPGGATLVMGVAGRNPFLAFLKLESAVSDKPVPASKLKAFYNSVGRVLEPHAEAAGTGLDVDGSRWRRRGCRASKGPILVDEGCSLPPRWLLAYERTKNKIIDIGLGSQHMAMHLGGPLDSLSSRSKPTKLVHFQTVDLGNGYDLHVEVWKGEPTGAWDPFKTSTGIDDEVMVWSLQLAKDASTSAPKSLLCSNYYVLRLVNHSARIASENLVHGGGGHRPPLPWEGRREDVHA</sequence>
<name>A0AAV8QZG9_ENSVE</name>
<gene>
    <name evidence="2" type="ORF">OPV22_018423</name>
</gene>
<comment type="caution">
    <text evidence="2">The sequence shown here is derived from an EMBL/GenBank/DDBJ whole genome shotgun (WGS) entry which is preliminary data.</text>
</comment>
<protein>
    <submittedName>
        <fullName evidence="2">Uncharacterized protein</fullName>
    </submittedName>
</protein>
<organism evidence="2 3">
    <name type="scientific">Ensete ventricosum</name>
    <name type="common">Abyssinian banana</name>
    <name type="synonym">Musa ensete</name>
    <dbReference type="NCBI Taxonomy" id="4639"/>
    <lineage>
        <taxon>Eukaryota</taxon>
        <taxon>Viridiplantae</taxon>
        <taxon>Streptophyta</taxon>
        <taxon>Embryophyta</taxon>
        <taxon>Tracheophyta</taxon>
        <taxon>Spermatophyta</taxon>
        <taxon>Magnoliopsida</taxon>
        <taxon>Liliopsida</taxon>
        <taxon>Zingiberales</taxon>
        <taxon>Musaceae</taxon>
        <taxon>Ensete</taxon>
    </lineage>
</organism>
<accession>A0AAV8QZG9</accession>
<proteinExistence type="predicted"/>
<reference evidence="2 3" key="1">
    <citation type="submission" date="2022-12" db="EMBL/GenBank/DDBJ databases">
        <title>Chromosome-scale assembly of the Ensete ventricosum genome.</title>
        <authorList>
            <person name="Dussert Y."/>
            <person name="Stocks J."/>
            <person name="Wendawek A."/>
            <person name="Woldeyes F."/>
            <person name="Nichols R.A."/>
            <person name="Borrell J.S."/>
        </authorList>
    </citation>
    <scope>NUCLEOTIDE SEQUENCE [LARGE SCALE GENOMIC DNA]</scope>
    <source>
        <strain evidence="3">cv. Maze</strain>
        <tissue evidence="2">Seeds</tissue>
    </source>
</reference>
<dbReference type="PANTHER" id="PTHR46686:SF5">
    <property type="entry name" value="GLYCOSYLTRANSFERASE"/>
    <property type="match status" value="1"/>
</dbReference>
<evidence type="ECO:0000313" key="3">
    <source>
        <dbReference type="Proteomes" id="UP001222027"/>
    </source>
</evidence>
<dbReference type="Proteomes" id="UP001222027">
    <property type="component" value="Unassembled WGS sequence"/>
</dbReference>
<evidence type="ECO:0000313" key="2">
    <source>
        <dbReference type="EMBL" id="KAJ8485938.1"/>
    </source>
</evidence>